<dbReference type="AlphaFoldDB" id="A0A1V3XAL7"/>
<protein>
    <submittedName>
        <fullName evidence="1">Uncharacterized protein</fullName>
    </submittedName>
</protein>
<organism evidence="1 2">
    <name type="scientific">Mycobacterium kansasii</name>
    <dbReference type="NCBI Taxonomy" id="1768"/>
    <lineage>
        <taxon>Bacteria</taxon>
        <taxon>Bacillati</taxon>
        <taxon>Actinomycetota</taxon>
        <taxon>Actinomycetes</taxon>
        <taxon>Mycobacteriales</taxon>
        <taxon>Mycobacteriaceae</taxon>
        <taxon>Mycobacterium</taxon>
    </lineage>
</organism>
<dbReference type="EMBL" id="MVBM01000003">
    <property type="protein sequence ID" value="OOK76245.1"/>
    <property type="molecule type" value="Genomic_DNA"/>
</dbReference>
<evidence type="ECO:0000313" key="1">
    <source>
        <dbReference type="EMBL" id="OOK76245.1"/>
    </source>
</evidence>
<sequence length="77" mass="8311">MVAALTAQLDRSWRDIRAGDIVVEPFLAGLGTVLGAATGHSAAAARQRVWWALISDATRTTWARWPASTMLSCRGRS</sequence>
<dbReference type="Proteomes" id="UP000189229">
    <property type="component" value="Unassembled WGS sequence"/>
</dbReference>
<reference evidence="1 2" key="1">
    <citation type="submission" date="2017-02" db="EMBL/GenBank/DDBJ databases">
        <title>Complete genome sequences of Mycobacterium kansasii strains isolated from rhesus macaques.</title>
        <authorList>
            <person name="Panda A."/>
            <person name="Nagaraj S."/>
            <person name="Zhao X."/>
            <person name="Tettelin H."/>
            <person name="Detolla L.J."/>
        </authorList>
    </citation>
    <scope>NUCLEOTIDE SEQUENCE [LARGE SCALE GENOMIC DNA]</scope>
    <source>
        <strain evidence="1 2">11-3813</strain>
    </source>
</reference>
<accession>A0A1V3XAL7</accession>
<name>A0A1V3XAL7_MYCKA</name>
<gene>
    <name evidence="1" type="ORF">BZL30_3584</name>
</gene>
<evidence type="ECO:0000313" key="2">
    <source>
        <dbReference type="Proteomes" id="UP000189229"/>
    </source>
</evidence>
<comment type="caution">
    <text evidence="1">The sequence shown here is derived from an EMBL/GenBank/DDBJ whole genome shotgun (WGS) entry which is preliminary data.</text>
</comment>
<proteinExistence type="predicted"/>